<dbReference type="Pfam" id="PF04678">
    <property type="entry name" value="MCU"/>
    <property type="match status" value="1"/>
</dbReference>
<dbReference type="OrthoDB" id="278338at2759"/>
<dbReference type="PANTHER" id="PTHR13462:SF17">
    <property type="entry name" value="CALCIUM UNIPORTER PROTEIN 4, MITOCHONDRIAL"/>
    <property type="match status" value="1"/>
</dbReference>
<gene>
    <name evidence="12" type="ORF">K7X08_001850</name>
</gene>
<evidence type="ECO:0000256" key="5">
    <source>
        <dbReference type="ARBA" id="ARBA00022692"/>
    </source>
</evidence>
<dbReference type="GO" id="GO:1990246">
    <property type="term" value="C:uniplex complex"/>
    <property type="evidence" value="ECO:0007669"/>
    <property type="project" value="TreeGrafter"/>
</dbReference>
<dbReference type="PANTHER" id="PTHR13462">
    <property type="entry name" value="CALCIUM UNIPORTER PROTEIN, MITOCHONDRIAL"/>
    <property type="match status" value="1"/>
</dbReference>
<keyword evidence="6" id="KW-0106">Calcium</keyword>
<evidence type="ECO:0000256" key="4">
    <source>
        <dbReference type="ARBA" id="ARBA00022568"/>
    </source>
</evidence>
<evidence type="ECO:0000256" key="3">
    <source>
        <dbReference type="ARBA" id="ARBA00022448"/>
    </source>
</evidence>
<evidence type="ECO:0000256" key="6">
    <source>
        <dbReference type="ARBA" id="ARBA00022837"/>
    </source>
</evidence>
<comment type="similarity">
    <text evidence="2">Belongs to the MCU (TC 1.A.77) family.</text>
</comment>
<evidence type="ECO:0000256" key="7">
    <source>
        <dbReference type="ARBA" id="ARBA00022989"/>
    </source>
</evidence>
<keyword evidence="4" id="KW-0109">Calcium transport</keyword>
<name>A0A9Q1LPJ3_9SOLA</name>
<evidence type="ECO:0000313" key="13">
    <source>
        <dbReference type="Proteomes" id="UP001152561"/>
    </source>
</evidence>
<feature type="transmembrane region" description="Helical" evidence="10">
    <location>
        <begin position="224"/>
        <end position="244"/>
    </location>
</feature>
<keyword evidence="3" id="KW-0813">Transport</keyword>
<feature type="domain" description="Calcium uniporter protein C-terminal" evidence="11">
    <location>
        <begin position="150"/>
        <end position="308"/>
    </location>
</feature>
<dbReference type="InterPro" id="IPR006769">
    <property type="entry name" value="MCU_C"/>
</dbReference>
<dbReference type="AlphaFoldDB" id="A0A9Q1LPJ3"/>
<organism evidence="12 13">
    <name type="scientific">Anisodus acutangulus</name>
    <dbReference type="NCBI Taxonomy" id="402998"/>
    <lineage>
        <taxon>Eukaryota</taxon>
        <taxon>Viridiplantae</taxon>
        <taxon>Streptophyta</taxon>
        <taxon>Embryophyta</taxon>
        <taxon>Tracheophyta</taxon>
        <taxon>Spermatophyta</taxon>
        <taxon>Magnoliopsida</taxon>
        <taxon>eudicotyledons</taxon>
        <taxon>Gunneridae</taxon>
        <taxon>Pentapetalae</taxon>
        <taxon>asterids</taxon>
        <taxon>lamiids</taxon>
        <taxon>Solanales</taxon>
        <taxon>Solanaceae</taxon>
        <taxon>Solanoideae</taxon>
        <taxon>Hyoscyameae</taxon>
        <taxon>Anisodus</taxon>
    </lineage>
</organism>
<evidence type="ECO:0000313" key="12">
    <source>
        <dbReference type="EMBL" id="KAJ8541034.1"/>
    </source>
</evidence>
<evidence type="ECO:0000256" key="10">
    <source>
        <dbReference type="SAM" id="Phobius"/>
    </source>
</evidence>
<dbReference type="GO" id="GO:0005262">
    <property type="term" value="F:calcium channel activity"/>
    <property type="evidence" value="ECO:0007669"/>
    <property type="project" value="TreeGrafter"/>
</dbReference>
<keyword evidence="8" id="KW-0406">Ion transport</keyword>
<keyword evidence="9 10" id="KW-0472">Membrane</keyword>
<dbReference type="GO" id="GO:0036444">
    <property type="term" value="P:calcium import into the mitochondrion"/>
    <property type="evidence" value="ECO:0007669"/>
    <property type="project" value="TreeGrafter"/>
</dbReference>
<reference evidence="13" key="1">
    <citation type="journal article" date="2023" name="Proc. Natl. Acad. Sci. U.S.A.">
        <title>Genomic and structural basis for evolution of tropane alkaloid biosynthesis.</title>
        <authorList>
            <person name="Wanga Y.-J."/>
            <person name="Taina T."/>
            <person name="Yua J.-Y."/>
            <person name="Lia J."/>
            <person name="Xua B."/>
            <person name="Chenc J."/>
            <person name="D'Auriad J.C."/>
            <person name="Huanga J.-P."/>
            <person name="Huanga S.-X."/>
        </authorList>
    </citation>
    <scope>NUCLEOTIDE SEQUENCE [LARGE SCALE GENOMIC DNA]</scope>
    <source>
        <strain evidence="13">cv. KIB-2019</strain>
    </source>
</reference>
<dbReference type="EMBL" id="JAJAGQ010000015">
    <property type="protein sequence ID" value="KAJ8541034.1"/>
    <property type="molecule type" value="Genomic_DNA"/>
</dbReference>
<evidence type="ECO:0000256" key="9">
    <source>
        <dbReference type="ARBA" id="ARBA00023136"/>
    </source>
</evidence>
<dbReference type="Proteomes" id="UP001152561">
    <property type="component" value="Unassembled WGS sequence"/>
</dbReference>
<comment type="caution">
    <text evidence="12">The sequence shown here is derived from an EMBL/GenBank/DDBJ whole genome shotgun (WGS) entry which is preliminary data.</text>
</comment>
<proteinExistence type="inferred from homology"/>
<sequence>MALRRIIAKRLISCNTLKIDPLSSSTVLEHSNISSTLTLSKTPTFIQREINHVARWPDFLSIPVGEKLREKLRSMNITGERIRFEGLAPPAPATALPVNTTGRITVNDAKKILKFAQLEKVRSRLREIPMNSISYNKFVEICNEFCSNREQSLDFAKTLDESGSVIVLGDVVFLRPHQVAKSVDNLISESIGSPNDPRRRELEHMEKQKSMIDQKAQLLVKGELYCGLAFLVLQTLGFMRLTFWDLTWDVMEPICFFVTSLHFALAYGFFLRTSKEPTFEGFFQRRFKVKQKKLMKVHNFHLEKYNKLREAFYPTYYNQSCYGFSSSSIMQEV</sequence>
<keyword evidence="13" id="KW-1185">Reference proteome</keyword>
<evidence type="ECO:0000256" key="1">
    <source>
        <dbReference type="ARBA" id="ARBA00004141"/>
    </source>
</evidence>
<feature type="transmembrane region" description="Helical" evidence="10">
    <location>
        <begin position="250"/>
        <end position="270"/>
    </location>
</feature>
<protein>
    <recommendedName>
        <fullName evidence="11">Calcium uniporter protein C-terminal domain-containing protein</fullName>
    </recommendedName>
</protein>
<evidence type="ECO:0000259" key="11">
    <source>
        <dbReference type="Pfam" id="PF04678"/>
    </source>
</evidence>
<accession>A0A9Q1LPJ3</accession>
<evidence type="ECO:0000256" key="8">
    <source>
        <dbReference type="ARBA" id="ARBA00023065"/>
    </source>
</evidence>
<comment type="subcellular location">
    <subcellularLocation>
        <location evidence="1">Membrane</location>
        <topology evidence="1">Multi-pass membrane protein</topology>
    </subcellularLocation>
</comment>
<dbReference type="InterPro" id="IPR039055">
    <property type="entry name" value="MCU_fam"/>
</dbReference>
<dbReference type="GO" id="GO:0051560">
    <property type="term" value="P:mitochondrial calcium ion homeostasis"/>
    <property type="evidence" value="ECO:0007669"/>
    <property type="project" value="InterPro"/>
</dbReference>
<keyword evidence="7 10" id="KW-1133">Transmembrane helix</keyword>
<dbReference type="GO" id="GO:0015292">
    <property type="term" value="F:uniporter activity"/>
    <property type="evidence" value="ECO:0007669"/>
    <property type="project" value="TreeGrafter"/>
</dbReference>
<keyword evidence="5 10" id="KW-0812">Transmembrane</keyword>
<evidence type="ECO:0000256" key="2">
    <source>
        <dbReference type="ARBA" id="ARBA00005653"/>
    </source>
</evidence>